<evidence type="ECO:0000256" key="3">
    <source>
        <dbReference type="ARBA" id="ARBA00022525"/>
    </source>
</evidence>
<dbReference type="InterPro" id="IPR011626">
    <property type="entry name" value="Alpha-macroglobulin_TED"/>
</dbReference>
<dbReference type="GO" id="GO:0004867">
    <property type="term" value="F:serine-type endopeptidase inhibitor activity"/>
    <property type="evidence" value="ECO:0007669"/>
    <property type="project" value="UniProtKB-KW"/>
</dbReference>
<evidence type="ECO:0000256" key="8">
    <source>
        <dbReference type="ARBA" id="ARBA00023180"/>
    </source>
</evidence>
<dbReference type="OrthoDB" id="9998011at2759"/>
<dbReference type="PANTHER" id="PTHR11412">
    <property type="entry name" value="MACROGLOBULIN / COMPLEMENT"/>
    <property type="match status" value="1"/>
</dbReference>
<reference evidence="12" key="2">
    <citation type="submission" date="2025-08" db="UniProtKB">
        <authorList>
            <consortium name="Ensembl"/>
        </authorList>
    </citation>
    <scope>IDENTIFICATION</scope>
</reference>
<protein>
    <recommendedName>
        <fullName evidence="14">Alpha-2-macroglobulin-like protein 1-like</fullName>
    </recommendedName>
</protein>
<dbReference type="InterPro" id="IPR019742">
    <property type="entry name" value="MacrogloblnA2_CS"/>
</dbReference>
<dbReference type="SUPFAM" id="SSF48239">
    <property type="entry name" value="Terpenoid cyclases/Protein prenyltransferases"/>
    <property type="match status" value="1"/>
</dbReference>
<evidence type="ECO:0008006" key="14">
    <source>
        <dbReference type="Google" id="ProtNLM"/>
    </source>
</evidence>
<dbReference type="Gene3D" id="6.20.50.160">
    <property type="match status" value="1"/>
</dbReference>
<dbReference type="Gene3D" id="2.60.40.10">
    <property type="entry name" value="Immunoglobulins"/>
    <property type="match status" value="1"/>
</dbReference>
<dbReference type="SMART" id="SM01359">
    <property type="entry name" value="A2M_N_2"/>
    <property type="match status" value="1"/>
</dbReference>
<dbReference type="InterPro" id="IPR014756">
    <property type="entry name" value="Ig_E-set"/>
</dbReference>
<dbReference type="Pfam" id="PF17791">
    <property type="entry name" value="MG3"/>
    <property type="match status" value="1"/>
</dbReference>
<dbReference type="Ensembl" id="ENSSFOT00015019506.2">
    <property type="protein sequence ID" value="ENSSFOP00015019282.2"/>
    <property type="gene ID" value="ENSSFOG00015024709.1"/>
</dbReference>
<dbReference type="FunFam" id="2.60.40.1930:FF:000001">
    <property type="entry name" value="CD109 isoform 3"/>
    <property type="match status" value="1"/>
</dbReference>
<dbReference type="Gene3D" id="2.60.40.1940">
    <property type="match status" value="1"/>
</dbReference>
<dbReference type="InterPro" id="IPR013783">
    <property type="entry name" value="Ig-like_fold"/>
</dbReference>
<keyword evidence="3" id="KW-0964">Secreted</keyword>
<comment type="subcellular location">
    <subcellularLocation>
        <location evidence="1">Secreted</location>
    </subcellularLocation>
</comment>
<dbReference type="Proteomes" id="UP000694397">
    <property type="component" value="Chromosome 8"/>
</dbReference>
<comment type="similarity">
    <text evidence="2">Belongs to the protease inhibitor I39 (alpha-2-macroglobulin) family.</text>
</comment>
<dbReference type="Gene3D" id="2.60.40.690">
    <property type="entry name" value="Alpha-macroglobulin, receptor-binding domain"/>
    <property type="match status" value="1"/>
</dbReference>
<dbReference type="InterPro" id="IPR041813">
    <property type="entry name" value="A2M_TED"/>
</dbReference>
<dbReference type="Gene3D" id="2.60.40.1930">
    <property type="match status" value="2"/>
</dbReference>
<keyword evidence="4" id="KW-0646">Protease inhibitor</keyword>
<dbReference type="Gene3D" id="1.50.10.20">
    <property type="match status" value="1"/>
</dbReference>
<evidence type="ECO:0000256" key="2">
    <source>
        <dbReference type="ARBA" id="ARBA00010952"/>
    </source>
</evidence>
<dbReference type="CDD" id="cd02897">
    <property type="entry name" value="A2M_2"/>
    <property type="match status" value="1"/>
</dbReference>
<sequence length="1376" mass="150219">KLCPFLCCSGMVWLLFSLKLSCSTLNMAAFLVTFPAVIPAGSPGMLCAHLLYPNESLRMNVFLDDESQSTTLLAKTTKMPFFSCFQFQAPGVKEASVQSIRVEVRGSRFVLRDQRKVMFQPVRPSTFIQTDKPVYKPGQTVYFRVVTLDMNLVPVDQLDPNNNRIDEWNNITSSSKILALSHPLSTESPVGIYRLVVSVDQETTEQTFAAREYVLPRFDVTLNVPSEVNAAEPQLGLEACAKYTYGQPVSGKAALELCRTPRTSTLWCLVLLLQLNKYGCGSYAFNVTYFLGEGLQDMLSFTASVEEQGTGIALARSANINMNYSAGSVWFVDTPDFYNPGSVFQGKIVLVDYKSSPVAYWPIYLYKGFWEPLKLLRNLTTNRYGMAYFSVNLTVIPAVFQASYYPPSEIFHIQPQAPFYQDGMHTVLPFLPRKAAFSYLSVLNAERPLPCGTVVPIGVRYALVGDEPQADPLDLNYVVSSEWPLAGNTTISLRVNPELAPVVQVLVYVALPGGTVISASMAFTTEECFKYKVALDFSPPAAVPGENGTLKIQARLGALCALTAVDQSVLLLDKGKRLDASKIFNLLPVQMSTSIPYMAEDPEVCPQVRLKRFVAPQEGMDSSNAVGLKVATSLVAVPPFCLSFMGKDYRSGYRAPGAALLPESTPVETVRAFFPETWIWDLVRVGDSGSVKVPLTMPDTITTWEADAFCLADIGISLAPPTNITVFQPFFLEITLPYSLVRGERFDLKATVFNYLTKCIMVKVTAAPSSAYRLDPCPGCRYSSCLCASETKTFQWVLVAAVLGSVNVSVSAEAVGSQTVCNNEMVTVPDRGRIDSVSRALLIKAEGTEKTDCYSFLLCPNGKGSLEQLDLSLPVNVVEGSARASVSVVGDIMGQALKNMGDLLSMPYGCGEQNIAVLASDVYIMQYLQSTGQLTPVLLEKATDFLKIGYQRQLNYRNSNGSFSTFPGGEGNNWLTAFVMRAFSKAQAFTYVDPRTIEEAQAWLLTTQKPDGCFGTTGKLFHSGLKGGVEGEVMLTAYIAVALLESNLSVSTGCCLACLRSDVSYLTSTYTTALMAYAFSLAGDGEKRAQLMTRLYGLAVTEGGLLHWSQSASETAGSLTVEMTSYVLLAVLSTAAPLSAAELGYATGIVRWLVKQQNAYGGFSSTQDTVVALQALALYSTMVKNPGGSSTVTVRSASGQQQVFAVNLGNKLVYQERMLQDVKGRYSIVVQGGSCVSVQLTVRYNIPTPVLQSSFRAVARVRSDCGDPKLSLSFCCRYTGLRERTNMVILEIELLSGFALNQSSLEQKSAMVQQIDQQDDHITVYLTEVSLDVPVSYALDMTQRLKVGNLKPAAIKIFDYYQTGDQAMAEYSSPCK</sequence>
<dbReference type="InterPro" id="IPR040839">
    <property type="entry name" value="MG4"/>
</dbReference>
<evidence type="ECO:0000256" key="4">
    <source>
        <dbReference type="ARBA" id="ARBA00022690"/>
    </source>
</evidence>
<dbReference type="SUPFAM" id="SSF81296">
    <property type="entry name" value="E set domains"/>
    <property type="match status" value="1"/>
</dbReference>
<feature type="domain" description="Alpha-2-macroglobulin" evidence="10">
    <location>
        <begin position="677"/>
        <end position="766"/>
    </location>
</feature>
<dbReference type="GO" id="GO:0005615">
    <property type="term" value="C:extracellular space"/>
    <property type="evidence" value="ECO:0007669"/>
    <property type="project" value="InterPro"/>
</dbReference>
<evidence type="ECO:0000259" key="10">
    <source>
        <dbReference type="SMART" id="SM01360"/>
    </source>
</evidence>
<dbReference type="PROSITE" id="PS00477">
    <property type="entry name" value="ALPHA_2_MACROGLOBULIN"/>
    <property type="match status" value="1"/>
</dbReference>
<name>A0A8C9RUW4_SCLFO</name>
<gene>
    <name evidence="12" type="primary">LOC114911097</name>
</gene>
<dbReference type="PANTHER" id="PTHR11412:SF150">
    <property type="entry name" value="ALPHA-2-MACROGLOBULIN-RELATED"/>
    <property type="match status" value="1"/>
</dbReference>
<dbReference type="SUPFAM" id="SSF49410">
    <property type="entry name" value="Alpha-macroglobulin receptor domain"/>
    <property type="match status" value="1"/>
</dbReference>
<evidence type="ECO:0000259" key="11">
    <source>
        <dbReference type="SMART" id="SM01361"/>
    </source>
</evidence>
<dbReference type="InterPro" id="IPR041555">
    <property type="entry name" value="MG3"/>
</dbReference>
<dbReference type="InterPro" id="IPR036595">
    <property type="entry name" value="A-macroglobulin_rcpt-bd_sf"/>
</dbReference>
<dbReference type="Pfam" id="PF07678">
    <property type="entry name" value="TED_complement"/>
    <property type="match status" value="1"/>
</dbReference>
<dbReference type="InterPro" id="IPR001599">
    <property type="entry name" value="Macroglobln_a2"/>
</dbReference>
<evidence type="ECO:0000256" key="5">
    <source>
        <dbReference type="ARBA" id="ARBA00022729"/>
    </source>
</evidence>
<keyword evidence="8" id="KW-0325">Glycoprotein</keyword>
<evidence type="ECO:0000259" key="9">
    <source>
        <dbReference type="SMART" id="SM01359"/>
    </source>
</evidence>
<dbReference type="InterPro" id="IPR047565">
    <property type="entry name" value="Alpha-macroglob_thiol-ester_cl"/>
</dbReference>
<dbReference type="Pfam" id="PF07677">
    <property type="entry name" value="A2M_recep"/>
    <property type="match status" value="1"/>
</dbReference>
<evidence type="ECO:0000313" key="13">
    <source>
        <dbReference type="Proteomes" id="UP000694397"/>
    </source>
</evidence>
<reference evidence="12 13" key="1">
    <citation type="submission" date="2019-04" db="EMBL/GenBank/DDBJ databases">
        <authorList>
            <consortium name="Wellcome Sanger Institute Data Sharing"/>
        </authorList>
    </citation>
    <scope>NUCLEOTIDE SEQUENCE [LARGE SCALE GENOMIC DNA]</scope>
</reference>
<evidence type="ECO:0000256" key="6">
    <source>
        <dbReference type="ARBA" id="ARBA00022900"/>
    </source>
</evidence>
<feature type="domain" description="Alpha-macroglobulin receptor-binding" evidence="11">
    <location>
        <begin position="1285"/>
        <end position="1371"/>
    </location>
</feature>
<dbReference type="InterPro" id="IPR011625">
    <property type="entry name" value="A2M_N_BRD"/>
</dbReference>
<dbReference type="InterPro" id="IPR009048">
    <property type="entry name" value="A-macroglobulin_rcpt-bd"/>
</dbReference>
<keyword evidence="13" id="KW-1185">Reference proteome</keyword>
<dbReference type="Gene3D" id="2.60.120.1540">
    <property type="match status" value="1"/>
</dbReference>
<feature type="domain" description="Alpha-2-macroglobulin bait region" evidence="9">
    <location>
        <begin position="440"/>
        <end position="572"/>
    </location>
</feature>
<dbReference type="Pfam" id="PF01835">
    <property type="entry name" value="MG2"/>
    <property type="match status" value="1"/>
</dbReference>
<keyword evidence="7" id="KW-1015">Disulfide bond</keyword>
<dbReference type="SMART" id="SM01419">
    <property type="entry name" value="Thiol-ester_cl"/>
    <property type="match status" value="1"/>
</dbReference>
<accession>A0A8C9RUW4</accession>
<proteinExistence type="inferred from homology"/>
<keyword evidence="5" id="KW-0732">Signal</keyword>
<dbReference type="InterPro" id="IPR050473">
    <property type="entry name" value="A2M/Complement_sys"/>
</dbReference>
<dbReference type="SMART" id="SM01360">
    <property type="entry name" value="A2M"/>
    <property type="match status" value="1"/>
</dbReference>
<dbReference type="InterPro" id="IPR008930">
    <property type="entry name" value="Terpenoid_cyclase/PrenylTrfase"/>
</dbReference>
<evidence type="ECO:0000313" key="12">
    <source>
        <dbReference type="Ensembl" id="ENSSFOP00015019282.2"/>
    </source>
</evidence>
<dbReference type="InterPro" id="IPR002890">
    <property type="entry name" value="MG2"/>
</dbReference>
<dbReference type="SMART" id="SM01361">
    <property type="entry name" value="A2M_recep"/>
    <property type="match status" value="1"/>
</dbReference>
<dbReference type="FunFam" id="1.50.10.20:FF:000001">
    <property type="entry name" value="CD109 isoform 1"/>
    <property type="match status" value="1"/>
</dbReference>
<dbReference type="Gene3D" id="2.20.130.20">
    <property type="match status" value="1"/>
</dbReference>
<keyword evidence="6" id="KW-0722">Serine protease inhibitor</keyword>
<reference evidence="12" key="3">
    <citation type="submission" date="2025-09" db="UniProtKB">
        <authorList>
            <consortium name="Ensembl"/>
        </authorList>
    </citation>
    <scope>IDENTIFICATION</scope>
</reference>
<dbReference type="Pfam" id="PF00207">
    <property type="entry name" value="A2M"/>
    <property type="match status" value="1"/>
</dbReference>
<evidence type="ECO:0000256" key="7">
    <source>
        <dbReference type="ARBA" id="ARBA00023157"/>
    </source>
</evidence>
<organism evidence="12 13">
    <name type="scientific">Scleropages formosus</name>
    <name type="common">Asian bonytongue</name>
    <name type="synonym">Osteoglossum formosum</name>
    <dbReference type="NCBI Taxonomy" id="113540"/>
    <lineage>
        <taxon>Eukaryota</taxon>
        <taxon>Metazoa</taxon>
        <taxon>Chordata</taxon>
        <taxon>Craniata</taxon>
        <taxon>Vertebrata</taxon>
        <taxon>Euteleostomi</taxon>
        <taxon>Actinopterygii</taxon>
        <taxon>Neopterygii</taxon>
        <taxon>Teleostei</taxon>
        <taxon>Osteoglossocephala</taxon>
        <taxon>Osteoglossomorpha</taxon>
        <taxon>Osteoglossiformes</taxon>
        <taxon>Osteoglossidae</taxon>
        <taxon>Scleropages</taxon>
    </lineage>
</organism>
<dbReference type="Pfam" id="PF07703">
    <property type="entry name" value="A2M_BRD"/>
    <property type="match status" value="1"/>
</dbReference>
<dbReference type="Pfam" id="PF17789">
    <property type="entry name" value="MG4"/>
    <property type="match status" value="1"/>
</dbReference>
<dbReference type="GO" id="GO:0007399">
    <property type="term" value="P:nervous system development"/>
    <property type="evidence" value="ECO:0007669"/>
    <property type="project" value="UniProtKB-ARBA"/>
</dbReference>
<evidence type="ECO:0000256" key="1">
    <source>
        <dbReference type="ARBA" id="ARBA00004613"/>
    </source>
</evidence>
<dbReference type="GeneTree" id="ENSGT00940000162996"/>